<dbReference type="InterPro" id="IPR013783">
    <property type="entry name" value="Ig-like_fold"/>
</dbReference>
<gene>
    <name evidence="3" type="ORF">CU100_09110</name>
</gene>
<keyword evidence="1" id="KW-0732">Signal</keyword>
<dbReference type="InterPro" id="IPR008962">
    <property type="entry name" value="PapD-like_sf"/>
</dbReference>
<protein>
    <submittedName>
        <fullName evidence="3">Pilus assembly protein</fullName>
    </submittedName>
</protein>
<feature type="chain" id="PRO_5015168903" evidence="1">
    <location>
        <begin position="24"/>
        <end position="238"/>
    </location>
</feature>
<evidence type="ECO:0000313" key="3">
    <source>
        <dbReference type="EMBL" id="PSH57847.1"/>
    </source>
</evidence>
<name>A0A2P7AUH1_9HYPH</name>
<accession>A0A2P7AUH1</accession>
<keyword evidence="4" id="KW-1185">Reference proteome</keyword>
<dbReference type="Proteomes" id="UP000241158">
    <property type="component" value="Unassembled WGS sequence"/>
</dbReference>
<dbReference type="Pfam" id="PF00345">
    <property type="entry name" value="PapD_N"/>
    <property type="match status" value="1"/>
</dbReference>
<feature type="domain" description="Pili assembly chaperone N-terminal" evidence="2">
    <location>
        <begin position="26"/>
        <end position="143"/>
    </location>
</feature>
<dbReference type="OrthoDB" id="511700at2"/>
<evidence type="ECO:0000313" key="4">
    <source>
        <dbReference type="Proteomes" id="UP000241158"/>
    </source>
</evidence>
<feature type="signal peptide" evidence="1">
    <location>
        <begin position="1"/>
        <end position="23"/>
    </location>
</feature>
<dbReference type="GO" id="GO:0071555">
    <property type="term" value="P:cell wall organization"/>
    <property type="evidence" value="ECO:0007669"/>
    <property type="project" value="InterPro"/>
</dbReference>
<dbReference type="InterPro" id="IPR050643">
    <property type="entry name" value="Periplasmic_pilus_chap"/>
</dbReference>
<dbReference type="SUPFAM" id="SSF49354">
    <property type="entry name" value="PapD-like"/>
    <property type="match status" value="1"/>
</dbReference>
<dbReference type="Gene3D" id="2.60.40.10">
    <property type="entry name" value="Immunoglobulins"/>
    <property type="match status" value="1"/>
</dbReference>
<organism evidence="3 4">
    <name type="scientific">Phyllobacterium endophyticum</name>
    <dbReference type="NCBI Taxonomy" id="1149773"/>
    <lineage>
        <taxon>Bacteria</taxon>
        <taxon>Pseudomonadati</taxon>
        <taxon>Pseudomonadota</taxon>
        <taxon>Alphaproteobacteria</taxon>
        <taxon>Hyphomicrobiales</taxon>
        <taxon>Phyllobacteriaceae</taxon>
        <taxon>Phyllobacterium</taxon>
    </lineage>
</organism>
<evidence type="ECO:0000256" key="1">
    <source>
        <dbReference type="SAM" id="SignalP"/>
    </source>
</evidence>
<dbReference type="EMBL" id="PGGN01000002">
    <property type="protein sequence ID" value="PSH57847.1"/>
    <property type="molecule type" value="Genomic_DNA"/>
</dbReference>
<sequence length="238" mass="25532">MRSLLYGMGLLGLCALQTSIAGASSLQVSPTRLEKVLPETAGVITLRNGDSKPVRVQVRVFRWSQVMGIERLDPTTDVVASPPVAQIGANNQYTLRVVRVSKKPVAAEESYRVLVDELPDPSQMKNGNVNFTVRFSLPVFFRAAETQAGQVSWNIRRGNGGYLLSGTNTGATKLRVKDVQLLQNSRIIPIKKDVAGYVTAGGSAQFELGSAKGLVAGPAILKLDTDKGPVEVNVNVSN</sequence>
<evidence type="ECO:0000259" key="2">
    <source>
        <dbReference type="Pfam" id="PF00345"/>
    </source>
</evidence>
<reference evidence="4" key="1">
    <citation type="submission" date="2017-11" db="EMBL/GenBank/DDBJ databases">
        <authorList>
            <person name="Kuznetsova I."/>
            <person name="Sazanova A."/>
            <person name="Chirak E."/>
            <person name="Safronova V."/>
            <person name="Willems A."/>
        </authorList>
    </citation>
    <scope>NUCLEOTIDE SEQUENCE [LARGE SCALE GENOMIC DNA]</scope>
    <source>
        <strain evidence="4">PEPV15</strain>
    </source>
</reference>
<dbReference type="RefSeq" id="WP_106716273.1">
    <property type="nucleotide sequence ID" value="NZ_JACHXT010000001.1"/>
</dbReference>
<dbReference type="InterPro" id="IPR016147">
    <property type="entry name" value="Pili_assmbl_chaperone_N"/>
</dbReference>
<comment type="caution">
    <text evidence="3">The sequence shown here is derived from an EMBL/GenBank/DDBJ whole genome shotgun (WGS) entry which is preliminary data.</text>
</comment>
<dbReference type="PANTHER" id="PTHR30251:SF4">
    <property type="entry name" value="SLR1668 PROTEIN"/>
    <property type="match status" value="1"/>
</dbReference>
<dbReference type="AlphaFoldDB" id="A0A2P7AUH1"/>
<dbReference type="PANTHER" id="PTHR30251">
    <property type="entry name" value="PILUS ASSEMBLY CHAPERONE"/>
    <property type="match status" value="1"/>
</dbReference>
<proteinExistence type="predicted"/>
<dbReference type="GO" id="GO:0030288">
    <property type="term" value="C:outer membrane-bounded periplasmic space"/>
    <property type="evidence" value="ECO:0007669"/>
    <property type="project" value="InterPro"/>
</dbReference>